<evidence type="ECO:0000256" key="2">
    <source>
        <dbReference type="ARBA" id="ARBA00023136"/>
    </source>
</evidence>
<dbReference type="SUPFAM" id="SSF103088">
    <property type="entry name" value="OmpA-like"/>
    <property type="match status" value="1"/>
</dbReference>
<organism evidence="7 8">
    <name type="scientific">Marinimicrococcus flavescens</name>
    <dbReference type="NCBI Taxonomy" id="3031815"/>
    <lineage>
        <taxon>Bacteria</taxon>
        <taxon>Pseudomonadati</taxon>
        <taxon>Pseudomonadota</taxon>
        <taxon>Alphaproteobacteria</taxon>
        <taxon>Geminicoccales</taxon>
        <taxon>Geminicoccaceae</taxon>
        <taxon>Marinimicrococcus</taxon>
    </lineage>
</organism>
<comment type="subcellular location">
    <subcellularLocation>
        <location evidence="1">Cell outer membrane</location>
    </subcellularLocation>
</comment>
<feature type="domain" description="OmpA-like" evidence="6">
    <location>
        <begin position="31"/>
        <end position="148"/>
    </location>
</feature>
<dbReference type="EMBL" id="JARGEQ010000051">
    <property type="protein sequence ID" value="MDF1585955.1"/>
    <property type="molecule type" value="Genomic_DNA"/>
</dbReference>
<dbReference type="PANTHER" id="PTHR30329:SF21">
    <property type="entry name" value="LIPOPROTEIN YIAD-RELATED"/>
    <property type="match status" value="1"/>
</dbReference>
<dbReference type="CDD" id="cd07185">
    <property type="entry name" value="OmpA_C-like"/>
    <property type="match status" value="1"/>
</dbReference>
<protein>
    <submittedName>
        <fullName evidence="7">OmpA family protein</fullName>
    </submittedName>
</protein>
<accession>A0AAP3UYT4</accession>
<dbReference type="RefSeq" id="WP_327788371.1">
    <property type="nucleotide sequence ID" value="NZ_JARGEQ010000051.1"/>
</dbReference>
<dbReference type="InterPro" id="IPR050330">
    <property type="entry name" value="Bact_OuterMem_StrucFunc"/>
</dbReference>
<dbReference type="Pfam" id="PF00691">
    <property type="entry name" value="OmpA"/>
    <property type="match status" value="1"/>
</dbReference>
<evidence type="ECO:0000256" key="3">
    <source>
        <dbReference type="ARBA" id="ARBA00023237"/>
    </source>
</evidence>
<feature type="chain" id="PRO_5042974581" evidence="5">
    <location>
        <begin position="22"/>
        <end position="316"/>
    </location>
</feature>
<proteinExistence type="predicted"/>
<dbReference type="Proteomes" id="UP001301140">
    <property type="component" value="Unassembled WGS sequence"/>
</dbReference>
<feature type="signal peptide" evidence="5">
    <location>
        <begin position="1"/>
        <end position="21"/>
    </location>
</feature>
<dbReference type="InterPro" id="IPR006690">
    <property type="entry name" value="OMPA-like_CS"/>
</dbReference>
<reference evidence="7 8" key="1">
    <citation type="submission" date="2023-03" db="EMBL/GenBank/DDBJ databases">
        <title>YIM 152171 draft genome.</title>
        <authorList>
            <person name="Yang Z."/>
        </authorList>
    </citation>
    <scope>NUCLEOTIDE SEQUENCE [LARGE SCALE GENOMIC DNA]</scope>
    <source>
        <strain evidence="7 8">YIM 152171</strain>
    </source>
</reference>
<dbReference type="AlphaFoldDB" id="A0AAP3UYT4"/>
<dbReference type="InterPro" id="IPR006665">
    <property type="entry name" value="OmpA-like"/>
</dbReference>
<keyword evidence="2 4" id="KW-0472">Membrane</keyword>
<dbReference type="InterPro" id="IPR006664">
    <property type="entry name" value="OMP_bac"/>
</dbReference>
<evidence type="ECO:0000256" key="5">
    <source>
        <dbReference type="SAM" id="SignalP"/>
    </source>
</evidence>
<dbReference type="InterPro" id="IPR036737">
    <property type="entry name" value="OmpA-like_sf"/>
</dbReference>
<gene>
    <name evidence="7" type="ORF">PZ740_06100</name>
</gene>
<comment type="caution">
    <text evidence="7">The sequence shown here is derived from an EMBL/GenBank/DDBJ whole genome shotgun (WGS) entry which is preliminary data.</text>
</comment>
<keyword evidence="8" id="KW-1185">Reference proteome</keyword>
<dbReference type="PROSITE" id="PS01068">
    <property type="entry name" value="OMPA_1"/>
    <property type="match status" value="1"/>
</dbReference>
<evidence type="ECO:0000256" key="4">
    <source>
        <dbReference type="PROSITE-ProRule" id="PRU00473"/>
    </source>
</evidence>
<evidence type="ECO:0000313" key="7">
    <source>
        <dbReference type="EMBL" id="MDF1585955.1"/>
    </source>
</evidence>
<sequence>MRMLLVGVSLLAMSLPVAAYAQQSSTSGGASSQMESDASYMVFFAFDKATLTDEARQTIGDAADAYRRTGAARLRVVGHTDTVGTSSYNLDLSQRRADAVARELERQGVPAQDIAMTGVGEQDLLVPTADGVRERQNRRVEIMLPAAPAPAPVVAAPAAPQPMPPAEPEGRYGFSVAPLYGHNFRETDQGDDGTENDLAGIELGFMALPGYLGGVSLKQGVLWSFNGEDDGLTGRTVASIDFAPDLGMFQPVFSINVGGVYGKGVQDGFVAGPEIGFGFNIAGLTLRPKIAYDYQFRNPNWDEGILWGGLDLGLRF</sequence>
<dbReference type="Gene3D" id="3.30.1330.60">
    <property type="entry name" value="OmpA-like domain"/>
    <property type="match status" value="1"/>
</dbReference>
<dbReference type="PRINTS" id="PR01021">
    <property type="entry name" value="OMPADOMAIN"/>
</dbReference>
<keyword evidence="5" id="KW-0732">Signal</keyword>
<evidence type="ECO:0000259" key="6">
    <source>
        <dbReference type="PROSITE" id="PS51123"/>
    </source>
</evidence>
<evidence type="ECO:0000256" key="1">
    <source>
        <dbReference type="ARBA" id="ARBA00004442"/>
    </source>
</evidence>
<dbReference type="PROSITE" id="PS51123">
    <property type="entry name" value="OMPA_2"/>
    <property type="match status" value="1"/>
</dbReference>
<dbReference type="PANTHER" id="PTHR30329">
    <property type="entry name" value="STATOR ELEMENT OF FLAGELLAR MOTOR COMPLEX"/>
    <property type="match status" value="1"/>
</dbReference>
<dbReference type="GO" id="GO:0009279">
    <property type="term" value="C:cell outer membrane"/>
    <property type="evidence" value="ECO:0007669"/>
    <property type="project" value="UniProtKB-SubCell"/>
</dbReference>
<keyword evidence="3" id="KW-0998">Cell outer membrane</keyword>
<name>A0AAP3UYT4_9PROT</name>
<evidence type="ECO:0000313" key="8">
    <source>
        <dbReference type="Proteomes" id="UP001301140"/>
    </source>
</evidence>